<dbReference type="AlphaFoldDB" id="A0A0E3LT44"/>
<dbReference type="Gene3D" id="2.160.10.10">
    <property type="entry name" value="Hexapeptide repeat proteins"/>
    <property type="match status" value="1"/>
</dbReference>
<dbReference type="PATRIC" id="fig|1434115.4.peg.3673"/>
<comment type="similarity">
    <text evidence="1">Belongs to the transferase hexapeptide repeat family.</text>
</comment>
<evidence type="ECO:0000313" key="4">
    <source>
        <dbReference type="Proteomes" id="UP000033116"/>
    </source>
</evidence>
<evidence type="ECO:0000256" key="2">
    <source>
        <dbReference type="ARBA" id="ARBA00022679"/>
    </source>
</evidence>
<dbReference type="InterPro" id="IPR011004">
    <property type="entry name" value="Trimer_LpxA-like_sf"/>
</dbReference>
<dbReference type="PANTHER" id="PTHR23416">
    <property type="entry name" value="SIALIC ACID SYNTHASE-RELATED"/>
    <property type="match status" value="1"/>
</dbReference>
<dbReference type="HOGENOM" id="CLU_051638_12_0_2"/>
<dbReference type="Pfam" id="PF00132">
    <property type="entry name" value="Hexapep"/>
    <property type="match status" value="1"/>
</dbReference>
<evidence type="ECO:0000256" key="1">
    <source>
        <dbReference type="ARBA" id="ARBA00007274"/>
    </source>
</evidence>
<proteinExistence type="inferred from homology"/>
<dbReference type="RefSeq" id="WP_052716892.1">
    <property type="nucleotide sequence ID" value="NZ_CP009511.1"/>
</dbReference>
<dbReference type="PANTHER" id="PTHR23416:SF23">
    <property type="entry name" value="ACETYLTRANSFERASE C18B11.09C-RELATED"/>
    <property type="match status" value="1"/>
</dbReference>
<accession>A0A0E3LT44</accession>
<dbReference type="InterPro" id="IPR001451">
    <property type="entry name" value="Hexapep"/>
</dbReference>
<evidence type="ECO:0000313" key="3">
    <source>
        <dbReference type="EMBL" id="AKB62876.1"/>
    </source>
</evidence>
<dbReference type="Proteomes" id="UP000033116">
    <property type="component" value="Chromosome"/>
</dbReference>
<dbReference type="EMBL" id="CP009511">
    <property type="protein sequence ID" value="AKB62876.1"/>
    <property type="molecule type" value="Genomic_DNA"/>
</dbReference>
<protein>
    <submittedName>
        <fullName evidence="3">Acetyltransferase</fullName>
    </submittedName>
</protein>
<dbReference type="GeneID" id="24852749"/>
<keyword evidence="2 3" id="KW-0808">Transferase</keyword>
<dbReference type="GO" id="GO:0008374">
    <property type="term" value="F:O-acyltransferase activity"/>
    <property type="evidence" value="ECO:0007669"/>
    <property type="project" value="TreeGrafter"/>
</dbReference>
<name>A0A0E3LT44_METMZ</name>
<reference evidence="3 4" key="1">
    <citation type="submission" date="2014-07" db="EMBL/GenBank/DDBJ databases">
        <title>Methanogenic archaea and the global carbon cycle.</title>
        <authorList>
            <person name="Henriksen J.R."/>
            <person name="Luke J."/>
            <person name="Reinhart S."/>
            <person name="Benedict M.N."/>
            <person name="Youngblut N.D."/>
            <person name="Metcalf M.E."/>
            <person name="Whitaker R.J."/>
            <person name="Metcalf W.W."/>
        </authorList>
    </citation>
    <scope>NUCLEOTIDE SEQUENCE [LARGE SCALE GENOMIC DNA]</scope>
    <source>
        <strain evidence="3 4">SarPi</strain>
    </source>
</reference>
<gene>
    <name evidence="3" type="ORF">MSMAP_2891</name>
</gene>
<dbReference type="PROSITE" id="PS00101">
    <property type="entry name" value="HEXAPEP_TRANSFERASES"/>
    <property type="match status" value="1"/>
</dbReference>
<dbReference type="InterPro" id="IPR018357">
    <property type="entry name" value="Hexapep_transf_CS"/>
</dbReference>
<dbReference type="CDD" id="cd04647">
    <property type="entry name" value="LbH_MAT_like"/>
    <property type="match status" value="1"/>
</dbReference>
<dbReference type="InterPro" id="IPR051159">
    <property type="entry name" value="Hexapeptide_acetyltransf"/>
</dbReference>
<dbReference type="SUPFAM" id="SSF51161">
    <property type="entry name" value="Trimeric LpxA-like enzymes"/>
    <property type="match status" value="1"/>
</dbReference>
<organism evidence="3 4">
    <name type="scientific">Methanosarcina mazei SarPi</name>
    <dbReference type="NCBI Taxonomy" id="1434115"/>
    <lineage>
        <taxon>Archaea</taxon>
        <taxon>Methanobacteriati</taxon>
        <taxon>Methanobacteriota</taxon>
        <taxon>Stenosarchaea group</taxon>
        <taxon>Methanomicrobia</taxon>
        <taxon>Methanosarcinales</taxon>
        <taxon>Methanosarcinaceae</taxon>
        <taxon>Methanosarcina</taxon>
    </lineage>
</organism>
<sequence length="183" mass="20523">MERFEEASIRMECPEKINERELMEYYGYTGSFGVIKFYFRYAFNWILQTMAKISPHYGISVKLQRMRGVNIGKHVFLGPGVNLDDLYPELITIEDYVGIGMGTMIFAHSNPTCSPYLKTKYYPREVKPVTIKSGAWIAPGSIILAGITIGEHSVVGAGSVVMKNVEPYTVVIGCPAKVLKKLE</sequence>